<keyword evidence="3" id="KW-1185">Reference proteome</keyword>
<dbReference type="Proteomes" id="UP000013785">
    <property type="component" value="Unassembled WGS sequence"/>
</dbReference>
<dbReference type="STRING" id="154621.RV11_GL002673"/>
<accession>R3WH26</accession>
<comment type="caution">
    <text evidence="2">The sequence shown here is derived from an EMBL/GenBank/DDBJ whole genome shotgun (WGS) entry which is preliminary data.</text>
</comment>
<reference evidence="2 3" key="1">
    <citation type="submission" date="2013-02" db="EMBL/GenBank/DDBJ databases">
        <title>The Genome Sequence of Enterococcus phoeniculicola BAA-412.</title>
        <authorList>
            <consortium name="The Broad Institute Genome Sequencing Platform"/>
            <consortium name="The Broad Institute Genome Sequencing Center for Infectious Disease"/>
            <person name="Earl A.M."/>
            <person name="Gilmore M.S."/>
            <person name="Lebreton F."/>
            <person name="Walker B."/>
            <person name="Young S.K."/>
            <person name="Zeng Q."/>
            <person name="Gargeya S."/>
            <person name="Fitzgerald M."/>
            <person name="Haas B."/>
            <person name="Abouelleil A."/>
            <person name="Alvarado L."/>
            <person name="Arachchi H.M."/>
            <person name="Berlin A.M."/>
            <person name="Chapman S.B."/>
            <person name="Dewar J."/>
            <person name="Goldberg J."/>
            <person name="Griggs A."/>
            <person name="Gujja S."/>
            <person name="Hansen M."/>
            <person name="Howarth C."/>
            <person name="Imamovic A."/>
            <person name="Larimer J."/>
            <person name="McCowan C."/>
            <person name="Murphy C."/>
            <person name="Neiman D."/>
            <person name="Pearson M."/>
            <person name="Priest M."/>
            <person name="Roberts A."/>
            <person name="Saif S."/>
            <person name="Shea T."/>
            <person name="Sisk P."/>
            <person name="Sykes S."/>
            <person name="Wortman J."/>
            <person name="Nusbaum C."/>
            <person name="Birren B."/>
        </authorList>
    </citation>
    <scope>NUCLEOTIDE SEQUENCE [LARGE SCALE GENOMIC DNA]</scope>
    <source>
        <strain evidence="2 3">ATCC BAA-412</strain>
    </source>
</reference>
<name>R3WH26_9ENTE</name>
<evidence type="ECO:0000313" key="2">
    <source>
        <dbReference type="EMBL" id="EOL47151.1"/>
    </source>
</evidence>
<gene>
    <name evidence="2" type="ORF">UC3_00682</name>
</gene>
<dbReference type="HOGENOM" id="CLU_2669278_0_0_9"/>
<sequence>MKQLLKQNAQVNILPHLSIKISDKTEERYLLAYLSNAMFGLLQEWLDSGKKESPEELARIADRIVPFQLV</sequence>
<dbReference type="PATRIC" id="fig|1158610.3.peg.656"/>
<feature type="domain" description="Transcriptional regulator TetR C-terminal Firmicutes type" evidence="1">
    <location>
        <begin position="23"/>
        <end position="65"/>
    </location>
</feature>
<dbReference type="Pfam" id="PF14278">
    <property type="entry name" value="TetR_C_8"/>
    <property type="match status" value="1"/>
</dbReference>
<protein>
    <recommendedName>
        <fullName evidence="1">Transcriptional regulator TetR C-terminal Firmicutes type domain-containing protein</fullName>
    </recommendedName>
</protein>
<dbReference type="AlphaFoldDB" id="R3WH26"/>
<proteinExistence type="predicted"/>
<evidence type="ECO:0000259" key="1">
    <source>
        <dbReference type="Pfam" id="PF14278"/>
    </source>
</evidence>
<dbReference type="Gene3D" id="1.10.357.10">
    <property type="entry name" value="Tetracycline Repressor, domain 2"/>
    <property type="match status" value="1"/>
</dbReference>
<evidence type="ECO:0000313" key="3">
    <source>
        <dbReference type="Proteomes" id="UP000013785"/>
    </source>
</evidence>
<dbReference type="InterPro" id="IPR039532">
    <property type="entry name" value="TetR_C_Firmicutes"/>
</dbReference>
<organism evidence="2 3">
    <name type="scientific">Enterococcus phoeniculicola ATCC BAA-412</name>
    <dbReference type="NCBI Taxonomy" id="1158610"/>
    <lineage>
        <taxon>Bacteria</taxon>
        <taxon>Bacillati</taxon>
        <taxon>Bacillota</taxon>
        <taxon>Bacilli</taxon>
        <taxon>Lactobacillales</taxon>
        <taxon>Enterococcaceae</taxon>
        <taxon>Enterococcus</taxon>
    </lineage>
</organism>
<dbReference type="EMBL" id="AJAT01000009">
    <property type="protein sequence ID" value="EOL47151.1"/>
    <property type="molecule type" value="Genomic_DNA"/>
</dbReference>